<organism evidence="3 4">
    <name type="scientific">Parascaris univalens</name>
    <name type="common">Nematode worm</name>
    <dbReference type="NCBI Taxonomy" id="6257"/>
    <lineage>
        <taxon>Eukaryota</taxon>
        <taxon>Metazoa</taxon>
        <taxon>Ecdysozoa</taxon>
        <taxon>Nematoda</taxon>
        <taxon>Chromadorea</taxon>
        <taxon>Rhabditida</taxon>
        <taxon>Spirurina</taxon>
        <taxon>Ascaridomorpha</taxon>
        <taxon>Ascaridoidea</taxon>
        <taxon>Ascarididae</taxon>
        <taxon>Parascaris</taxon>
    </lineage>
</organism>
<reference evidence="4" key="1">
    <citation type="submission" date="2022-11" db="UniProtKB">
        <authorList>
            <consortium name="WormBaseParasite"/>
        </authorList>
    </citation>
    <scope>IDENTIFICATION</scope>
</reference>
<evidence type="ECO:0000256" key="2">
    <source>
        <dbReference type="SAM" id="SignalP"/>
    </source>
</evidence>
<dbReference type="InterPro" id="IPR011659">
    <property type="entry name" value="WD40"/>
</dbReference>
<keyword evidence="3" id="KW-1185">Reference proteome</keyword>
<feature type="signal peptide" evidence="2">
    <location>
        <begin position="1"/>
        <end position="19"/>
    </location>
</feature>
<sequence>MTTVVLLIVLSVNCGSIRSELNQFSEEVHLQNVRQLTFGGINALGSFDLDGRTVIFQANGSKYGSLCDQIYKIDLGLPVEQQVASRLSSGIGAYTNARFFPDSRRILYAGTFQDWKPCANLGANTCPTKACFSNRTRFDPILHKLCRFYAWDLFPAYDIFEVNEYGNVLERLTDTPGYDAEASISPDGSKIVFTSMRSGDPEIWIMDINGSNPVQLTHELGYDGGASFSPDGKKIVFRASRPKTESEIYVYQQLLSYNLVSPLNMEIFTMNIDGTNIRQLTHLGGSNWSPFYMNDNKRIIFTSNYANVGKCGVFSIYIIEEETKEIEQVTFNPGGFDGFPVFNSAGSRFMWSSSRNAVKRTEVNIFVADWVEVPDKRRAKRMLPITQRNSRVSENKCQHLLP</sequence>
<dbReference type="AlphaFoldDB" id="A0A915C4G2"/>
<evidence type="ECO:0000256" key="1">
    <source>
        <dbReference type="ARBA" id="ARBA00009820"/>
    </source>
</evidence>
<keyword evidence="2" id="KW-0732">Signal</keyword>
<dbReference type="WBParaSite" id="PgR088_g018_t02">
    <property type="protein sequence ID" value="PgR088_g018_t02"/>
    <property type="gene ID" value="PgR088_g018"/>
</dbReference>
<name>A0A915C4G2_PARUN</name>
<dbReference type="Gene3D" id="2.120.10.30">
    <property type="entry name" value="TolB, C-terminal domain"/>
    <property type="match status" value="2"/>
</dbReference>
<dbReference type="Pfam" id="PF07676">
    <property type="entry name" value="PD40"/>
    <property type="match status" value="3"/>
</dbReference>
<dbReference type="PANTHER" id="PTHR36842:SF1">
    <property type="entry name" value="PROTEIN TOLB"/>
    <property type="match status" value="1"/>
</dbReference>
<evidence type="ECO:0000313" key="4">
    <source>
        <dbReference type="WBParaSite" id="PgR088_g018_t02"/>
    </source>
</evidence>
<accession>A0A915C4G2</accession>
<dbReference type="Proteomes" id="UP000887569">
    <property type="component" value="Unplaced"/>
</dbReference>
<dbReference type="PANTHER" id="PTHR36842">
    <property type="entry name" value="PROTEIN TOLB HOMOLOG"/>
    <property type="match status" value="1"/>
</dbReference>
<protein>
    <submittedName>
        <fullName evidence="4">Uncharacterized protein</fullName>
    </submittedName>
</protein>
<dbReference type="InterPro" id="IPR011042">
    <property type="entry name" value="6-blade_b-propeller_TolB-like"/>
</dbReference>
<dbReference type="SUPFAM" id="SSF82171">
    <property type="entry name" value="DPP6 N-terminal domain-like"/>
    <property type="match status" value="1"/>
</dbReference>
<evidence type="ECO:0000313" key="3">
    <source>
        <dbReference type="Proteomes" id="UP000887569"/>
    </source>
</evidence>
<comment type="similarity">
    <text evidence="1">Belongs to the TolB family.</text>
</comment>
<feature type="chain" id="PRO_5037089207" evidence="2">
    <location>
        <begin position="20"/>
        <end position="402"/>
    </location>
</feature>
<proteinExistence type="inferred from homology"/>